<accession>A0A0A0J628</accession>
<feature type="transmembrane region" description="Helical" evidence="6">
    <location>
        <begin position="37"/>
        <end position="61"/>
    </location>
</feature>
<sequence length="210" mass="21651">MALSSITAFWAVSILLVLTPGAEWAYAISAGLRHRSVLPAVGGMLSGHLLATALVAAGLAAAISRSPLVLAALTATGAAYLVWLGVSTLTQEAPHPADLASGPVTEESTWSRQLVKGLGVSGLNPKVFLLFLALLPQFVQPQQPASVPVQIAALGILHVATCAVVYIAVAVGAKRVLRARPRAAMVVTRISGVVMVAMGVFLLVEQVLHA</sequence>
<dbReference type="RefSeq" id="WP_035917390.1">
    <property type="nucleotide sequence ID" value="NZ_AVPJ01000011.1"/>
</dbReference>
<dbReference type="AlphaFoldDB" id="A0A0A0J628"/>
<reference evidence="7 8" key="1">
    <citation type="submission" date="2013-08" db="EMBL/GenBank/DDBJ databases">
        <title>The genome sequence of Knoellia sinensis.</title>
        <authorList>
            <person name="Zhu W."/>
            <person name="Wang G."/>
        </authorList>
    </citation>
    <scope>NUCLEOTIDE SEQUENCE [LARGE SCALE GENOMIC DNA]</scope>
    <source>
        <strain evidence="7 8">KCTC 19936</strain>
    </source>
</reference>
<dbReference type="Proteomes" id="UP000030002">
    <property type="component" value="Unassembled WGS sequence"/>
</dbReference>
<evidence type="ECO:0000256" key="2">
    <source>
        <dbReference type="ARBA" id="ARBA00022475"/>
    </source>
</evidence>
<keyword evidence="2" id="KW-1003">Cell membrane</keyword>
<dbReference type="eggNOG" id="COG1280">
    <property type="taxonomic scope" value="Bacteria"/>
</dbReference>
<dbReference type="GO" id="GO:0005886">
    <property type="term" value="C:plasma membrane"/>
    <property type="evidence" value="ECO:0007669"/>
    <property type="project" value="UniProtKB-SubCell"/>
</dbReference>
<keyword evidence="3 6" id="KW-0812">Transmembrane</keyword>
<comment type="subcellular location">
    <subcellularLocation>
        <location evidence="1">Cell membrane</location>
        <topology evidence="1">Multi-pass membrane protein</topology>
    </subcellularLocation>
</comment>
<dbReference type="OrthoDB" id="9814990at2"/>
<feature type="transmembrane region" description="Helical" evidence="6">
    <location>
        <begin position="68"/>
        <end position="86"/>
    </location>
</feature>
<evidence type="ECO:0000256" key="6">
    <source>
        <dbReference type="SAM" id="Phobius"/>
    </source>
</evidence>
<feature type="transmembrane region" description="Helical" evidence="6">
    <location>
        <begin position="183"/>
        <end position="204"/>
    </location>
</feature>
<feature type="transmembrane region" description="Helical" evidence="6">
    <location>
        <begin position="151"/>
        <end position="171"/>
    </location>
</feature>
<comment type="caution">
    <text evidence="7">The sequence shown here is derived from an EMBL/GenBank/DDBJ whole genome shotgun (WGS) entry which is preliminary data.</text>
</comment>
<dbReference type="EMBL" id="AVPJ01000011">
    <property type="protein sequence ID" value="KGN31492.1"/>
    <property type="molecule type" value="Genomic_DNA"/>
</dbReference>
<evidence type="ECO:0000313" key="8">
    <source>
        <dbReference type="Proteomes" id="UP000030002"/>
    </source>
</evidence>
<dbReference type="PANTHER" id="PTHR30086:SF20">
    <property type="entry name" value="ARGININE EXPORTER PROTEIN ARGO-RELATED"/>
    <property type="match status" value="1"/>
</dbReference>
<evidence type="ECO:0000313" key="7">
    <source>
        <dbReference type="EMBL" id="KGN31492.1"/>
    </source>
</evidence>
<dbReference type="GO" id="GO:0015171">
    <property type="term" value="F:amino acid transmembrane transporter activity"/>
    <property type="evidence" value="ECO:0007669"/>
    <property type="project" value="TreeGrafter"/>
</dbReference>
<evidence type="ECO:0000256" key="3">
    <source>
        <dbReference type="ARBA" id="ARBA00022692"/>
    </source>
</evidence>
<keyword evidence="5 6" id="KW-0472">Membrane</keyword>
<dbReference type="InterPro" id="IPR001123">
    <property type="entry name" value="LeuE-type"/>
</dbReference>
<dbReference type="Pfam" id="PF01810">
    <property type="entry name" value="LysE"/>
    <property type="match status" value="1"/>
</dbReference>
<evidence type="ECO:0000256" key="5">
    <source>
        <dbReference type="ARBA" id="ARBA00023136"/>
    </source>
</evidence>
<organism evidence="7 8">
    <name type="scientific">Knoellia sinensis KCTC 19936</name>
    <dbReference type="NCBI Taxonomy" id="1385520"/>
    <lineage>
        <taxon>Bacteria</taxon>
        <taxon>Bacillati</taxon>
        <taxon>Actinomycetota</taxon>
        <taxon>Actinomycetes</taxon>
        <taxon>Micrococcales</taxon>
        <taxon>Intrasporangiaceae</taxon>
        <taxon>Knoellia</taxon>
    </lineage>
</organism>
<name>A0A0A0J628_9MICO</name>
<protein>
    <submittedName>
        <fullName evidence="7">Lysine transporter LysE</fullName>
    </submittedName>
</protein>
<keyword evidence="4 6" id="KW-1133">Transmembrane helix</keyword>
<dbReference type="STRING" id="1385520.N802_03755"/>
<keyword evidence="8" id="KW-1185">Reference proteome</keyword>
<dbReference type="PANTHER" id="PTHR30086">
    <property type="entry name" value="ARGININE EXPORTER PROTEIN ARGO"/>
    <property type="match status" value="1"/>
</dbReference>
<gene>
    <name evidence="7" type="ORF">N802_03755</name>
</gene>
<proteinExistence type="predicted"/>
<evidence type="ECO:0000256" key="1">
    <source>
        <dbReference type="ARBA" id="ARBA00004651"/>
    </source>
</evidence>
<evidence type="ECO:0000256" key="4">
    <source>
        <dbReference type="ARBA" id="ARBA00022989"/>
    </source>
</evidence>